<protein>
    <submittedName>
        <fullName evidence="1">Uncharacterized protein</fullName>
    </submittedName>
</protein>
<proteinExistence type="predicted"/>
<evidence type="ECO:0000313" key="2">
    <source>
        <dbReference type="Proteomes" id="UP000037904"/>
    </source>
</evidence>
<sequence>MQNTYLLDNLSLPPHLSLLLFFTHFTYVTNLSPLLTFLSPSPPLLLLLPPRSTLILLLPFGPCPAAIPLHQLLKLSRPTPPAYRSIAHSPVSAAAFSTGALATTLDPAIPPRVQTTYRRKKTHCITSPSCCPRLLQHTFNVFAANPSVDDKT</sequence>
<gene>
    <name evidence="1" type="ORF">FLAG1_00080</name>
</gene>
<dbReference type="EMBL" id="JXCE01000001">
    <property type="protein sequence ID" value="KPA46896.1"/>
    <property type="molecule type" value="Genomic_DNA"/>
</dbReference>
<evidence type="ECO:0000313" key="1">
    <source>
        <dbReference type="EMBL" id="KPA46896.1"/>
    </source>
</evidence>
<name>A0A0M9F6L7_FUSLA</name>
<comment type="caution">
    <text evidence="1">The sequence shown here is derived from an EMBL/GenBank/DDBJ whole genome shotgun (WGS) entry which is preliminary data.</text>
</comment>
<reference evidence="1 2" key="1">
    <citation type="submission" date="2015-04" db="EMBL/GenBank/DDBJ databases">
        <title>The draft genome sequence of Fusarium langsethiae, a T-2/HT-2 mycotoxin producer.</title>
        <authorList>
            <person name="Lysoe E."/>
            <person name="Divon H.H."/>
            <person name="Terzi V."/>
            <person name="Orru L."/>
            <person name="Lamontanara A."/>
            <person name="Kolseth A.-K."/>
            <person name="Frandsen R.J."/>
            <person name="Nielsen K."/>
            <person name="Thrane U."/>
        </authorList>
    </citation>
    <scope>NUCLEOTIDE SEQUENCE [LARGE SCALE GENOMIC DNA]</scope>
    <source>
        <strain evidence="1 2">Fl201059</strain>
    </source>
</reference>
<keyword evidence="2" id="KW-1185">Reference proteome</keyword>
<accession>A0A0M9F6L7</accession>
<organism evidence="1 2">
    <name type="scientific">Fusarium langsethiae</name>
    <dbReference type="NCBI Taxonomy" id="179993"/>
    <lineage>
        <taxon>Eukaryota</taxon>
        <taxon>Fungi</taxon>
        <taxon>Dikarya</taxon>
        <taxon>Ascomycota</taxon>
        <taxon>Pezizomycotina</taxon>
        <taxon>Sordariomycetes</taxon>
        <taxon>Hypocreomycetidae</taxon>
        <taxon>Hypocreales</taxon>
        <taxon>Nectriaceae</taxon>
        <taxon>Fusarium</taxon>
    </lineage>
</organism>
<dbReference type="AlphaFoldDB" id="A0A0M9F6L7"/>
<dbReference type="Proteomes" id="UP000037904">
    <property type="component" value="Unassembled WGS sequence"/>
</dbReference>